<evidence type="ECO:0000256" key="1">
    <source>
        <dbReference type="SAM" id="MobiDB-lite"/>
    </source>
</evidence>
<feature type="region of interest" description="Disordered" evidence="1">
    <location>
        <begin position="75"/>
        <end position="94"/>
    </location>
</feature>
<proteinExistence type="predicted"/>
<keyword evidence="3" id="KW-1185">Reference proteome</keyword>
<name>A0ABR7RCS6_9PROT</name>
<dbReference type="Proteomes" id="UP000603940">
    <property type="component" value="Unassembled WGS sequence"/>
</dbReference>
<sequence>MSMIVFELWHYQLGPGVDDEEVDWEEVNGLRIGLFSTRAMAEAALEARRDKEGFVDWPDGWRIWDCELDEAGFEDGFPGWEGPAPGPAARPKLH</sequence>
<reference evidence="2 3" key="1">
    <citation type="journal article" date="2009" name="Int. J. Syst. Evol. Microbiol.">
        <title>Transfer of Teichococcus ludipueritiae and Muricoccus roseus to the genus Roseomonas, as Roseomonas ludipueritiae comb. nov. and Roseomonas rosea comb. nov., respectively, and emended description of the genus Roseomonas.</title>
        <authorList>
            <person name="Sanchez-Porro C."/>
            <person name="Gallego V."/>
            <person name="Busse H.J."/>
            <person name="Kampfer P."/>
            <person name="Ventosa A."/>
        </authorList>
    </citation>
    <scope>NUCLEOTIDE SEQUENCE [LARGE SCALE GENOMIC DNA]</scope>
    <source>
        <strain evidence="2 3">DSM 14915</strain>
    </source>
</reference>
<protein>
    <submittedName>
        <fullName evidence="2">Uncharacterized protein</fullName>
    </submittedName>
</protein>
<gene>
    <name evidence="2" type="ORF">IBL25_22075</name>
</gene>
<evidence type="ECO:0000313" key="3">
    <source>
        <dbReference type="Proteomes" id="UP000603940"/>
    </source>
</evidence>
<accession>A0ABR7RCS6</accession>
<comment type="caution">
    <text evidence="2">The sequence shown here is derived from an EMBL/GenBank/DDBJ whole genome shotgun (WGS) entry which is preliminary data.</text>
</comment>
<dbReference type="RefSeq" id="WP_187780655.1">
    <property type="nucleotide sequence ID" value="NZ_JACTUZ010000165.1"/>
</dbReference>
<feature type="compositionally biased region" description="Low complexity" evidence="1">
    <location>
        <begin position="78"/>
        <end position="94"/>
    </location>
</feature>
<dbReference type="EMBL" id="JACTUZ010000165">
    <property type="protein sequence ID" value="MBC9179635.1"/>
    <property type="molecule type" value="Genomic_DNA"/>
</dbReference>
<organism evidence="2 3">
    <name type="scientific">Pseudoroseomonas ludipueritiae</name>
    <dbReference type="NCBI Taxonomy" id="198093"/>
    <lineage>
        <taxon>Bacteria</taxon>
        <taxon>Pseudomonadati</taxon>
        <taxon>Pseudomonadota</taxon>
        <taxon>Alphaproteobacteria</taxon>
        <taxon>Acetobacterales</taxon>
        <taxon>Acetobacteraceae</taxon>
        <taxon>Pseudoroseomonas</taxon>
    </lineage>
</organism>
<evidence type="ECO:0000313" key="2">
    <source>
        <dbReference type="EMBL" id="MBC9179635.1"/>
    </source>
</evidence>